<gene>
    <name evidence="2" type="ORF">BTA35_0202300</name>
</gene>
<reference evidence="2" key="1">
    <citation type="submission" date="2017-02" db="EMBL/GenBank/DDBJ databases">
        <title>Draft Genome Sequence of the Salt Water Bacterium Oceanospirillum linum ATCC 11336.</title>
        <authorList>
            <person name="Trachtenberg A.M."/>
            <person name="Carney J.G."/>
            <person name="Linnane J.D."/>
            <person name="Rheaume B.A."/>
            <person name="Pitts N.L."/>
            <person name="Mykles D.L."/>
            <person name="Maclea K.S."/>
        </authorList>
    </citation>
    <scope>NUCLEOTIDE SEQUENCE [LARGE SCALE GENOMIC DNA]</scope>
    <source>
        <strain evidence="2">ATCC 11336</strain>
    </source>
</reference>
<dbReference type="AlphaFoldDB" id="A0A1T1HF83"/>
<dbReference type="Proteomes" id="UP000190064">
    <property type="component" value="Unassembled WGS sequence"/>
</dbReference>
<protein>
    <submittedName>
        <fullName evidence="2">Coiled coil domain-containing protein</fullName>
    </submittedName>
</protein>
<feature type="coiled-coil region" evidence="1">
    <location>
        <begin position="8"/>
        <end position="64"/>
    </location>
</feature>
<keyword evidence="1" id="KW-0175">Coiled coil</keyword>
<sequence>MSKKEAYQQKVEAQLDEWKADIDKLKSKADQANASAQVEYYEQIEQLKTKQEAVSSKFEELRNSSDDAWSDVKSGLELAKESLSEAMDSASKRFR</sequence>
<dbReference type="RefSeq" id="WP_077242799.1">
    <property type="nucleotide sequence ID" value="NZ_FXTS01000001.1"/>
</dbReference>
<organism evidence="2 3">
    <name type="scientific">Oceanospirillum linum</name>
    <dbReference type="NCBI Taxonomy" id="966"/>
    <lineage>
        <taxon>Bacteria</taxon>
        <taxon>Pseudomonadati</taxon>
        <taxon>Pseudomonadota</taxon>
        <taxon>Gammaproteobacteria</taxon>
        <taxon>Oceanospirillales</taxon>
        <taxon>Oceanospirillaceae</taxon>
        <taxon>Oceanospirillum</taxon>
    </lineage>
</organism>
<evidence type="ECO:0000313" key="3">
    <source>
        <dbReference type="Proteomes" id="UP000190064"/>
    </source>
</evidence>
<dbReference type="EMBL" id="MTSD02000001">
    <property type="protein sequence ID" value="OOV88367.1"/>
    <property type="molecule type" value="Genomic_DNA"/>
</dbReference>
<evidence type="ECO:0000256" key="1">
    <source>
        <dbReference type="SAM" id="Coils"/>
    </source>
</evidence>
<accession>A0A1T1HF83</accession>
<comment type="caution">
    <text evidence="2">The sequence shown here is derived from an EMBL/GenBank/DDBJ whole genome shotgun (WGS) entry which is preliminary data.</text>
</comment>
<evidence type="ECO:0000313" key="2">
    <source>
        <dbReference type="EMBL" id="OOV88367.1"/>
    </source>
</evidence>
<name>A0A1T1HF83_OCELI</name>
<dbReference type="STRING" id="966.BTA35_0202300"/>
<proteinExistence type="predicted"/>
<keyword evidence="3" id="KW-1185">Reference proteome</keyword>